<evidence type="ECO:0000313" key="3">
    <source>
        <dbReference type="Proteomes" id="UP001344658"/>
    </source>
</evidence>
<dbReference type="RefSeq" id="WP_330795926.1">
    <property type="nucleotide sequence ID" value="NZ_JAZEWV010000011.1"/>
</dbReference>
<dbReference type="InterPro" id="IPR002645">
    <property type="entry name" value="STAS_dom"/>
</dbReference>
<evidence type="ECO:0000313" key="2">
    <source>
        <dbReference type="EMBL" id="MEE4543472.1"/>
    </source>
</evidence>
<dbReference type="Proteomes" id="UP001344658">
    <property type="component" value="Unassembled WGS sequence"/>
</dbReference>
<dbReference type="EMBL" id="JAZEWV010000011">
    <property type="protein sequence ID" value="MEE4543472.1"/>
    <property type="molecule type" value="Genomic_DNA"/>
</dbReference>
<evidence type="ECO:0000259" key="1">
    <source>
        <dbReference type="PROSITE" id="PS50801"/>
    </source>
</evidence>
<name>A0ABU7PEF6_9ACTN</name>
<dbReference type="SUPFAM" id="SSF52091">
    <property type="entry name" value="SpoIIaa-like"/>
    <property type="match status" value="1"/>
</dbReference>
<dbReference type="CDD" id="cd07043">
    <property type="entry name" value="STAS_anti-anti-sigma_factors"/>
    <property type="match status" value="1"/>
</dbReference>
<sequence>MSANDHAPTQLPVITAKGDLDADTLPSLDAELRAAVTTASGVILDISDVTFGDSGFINLLLRTHQDTELRVVGLGPPLDRLFRIVGVDTILHIFPTVTHAQGARQ</sequence>
<dbReference type="Pfam" id="PF13466">
    <property type="entry name" value="STAS_2"/>
    <property type="match status" value="1"/>
</dbReference>
<protein>
    <submittedName>
        <fullName evidence="2">STAS domain-containing protein</fullName>
    </submittedName>
</protein>
<gene>
    <name evidence="2" type="ORF">V2S66_16010</name>
</gene>
<accession>A0ABU7PEF6</accession>
<dbReference type="PANTHER" id="PTHR33495:SF2">
    <property type="entry name" value="ANTI-SIGMA FACTOR ANTAGONIST TM_1081-RELATED"/>
    <property type="match status" value="1"/>
</dbReference>
<proteinExistence type="predicted"/>
<dbReference type="InterPro" id="IPR036513">
    <property type="entry name" value="STAS_dom_sf"/>
</dbReference>
<keyword evidence="3" id="KW-1185">Reference proteome</keyword>
<dbReference type="PANTHER" id="PTHR33495">
    <property type="entry name" value="ANTI-SIGMA FACTOR ANTAGONIST TM_1081-RELATED-RELATED"/>
    <property type="match status" value="1"/>
</dbReference>
<comment type="caution">
    <text evidence="2">The sequence shown here is derived from an EMBL/GenBank/DDBJ whole genome shotgun (WGS) entry which is preliminary data.</text>
</comment>
<dbReference type="InterPro" id="IPR058548">
    <property type="entry name" value="MlaB-like_STAS"/>
</dbReference>
<organism evidence="2 3">
    <name type="scientific">Actinacidiphila polyblastidii</name>
    <dbReference type="NCBI Taxonomy" id="3110430"/>
    <lineage>
        <taxon>Bacteria</taxon>
        <taxon>Bacillati</taxon>
        <taxon>Actinomycetota</taxon>
        <taxon>Actinomycetes</taxon>
        <taxon>Kitasatosporales</taxon>
        <taxon>Streptomycetaceae</taxon>
        <taxon>Actinacidiphila</taxon>
    </lineage>
</organism>
<dbReference type="PROSITE" id="PS50801">
    <property type="entry name" value="STAS"/>
    <property type="match status" value="1"/>
</dbReference>
<reference evidence="2 3" key="1">
    <citation type="submission" date="2023-12" db="EMBL/GenBank/DDBJ databases">
        <title>Streptomyces sp. V4-01.</title>
        <authorList>
            <person name="Somphong A."/>
            <person name="Phongsopitanun W."/>
        </authorList>
    </citation>
    <scope>NUCLEOTIDE SEQUENCE [LARGE SCALE GENOMIC DNA]</scope>
    <source>
        <strain evidence="2 3">V4-01</strain>
    </source>
</reference>
<feature type="domain" description="STAS" evidence="1">
    <location>
        <begin position="13"/>
        <end position="104"/>
    </location>
</feature>
<dbReference type="Gene3D" id="3.30.750.24">
    <property type="entry name" value="STAS domain"/>
    <property type="match status" value="1"/>
</dbReference>